<protein>
    <submittedName>
        <fullName evidence="1">Uncharacterized protein</fullName>
    </submittedName>
</protein>
<accession>A0A644X3P9</accession>
<dbReference type="AlphaFoldDB" id="A0A644X3P9"/>
<organism evidence="1">
    <name type="scientific">bioreactor metagenome</name>
    <dbReference type="NCBI Taxonomy" id="1076179"/>
    <lineage>
        <taxon>unclassified sequences</taxon>
        <taxon>metagenomes</taxon>
        <taxon>ecological metagenomes</taxon>
    </lineage>
</organism>
<comment type="caution">
    <text evidence="1">The sequence shown here is derived from an EMBL/GenBank/DDBJ whole genome shotgun (WGS) entry which is preliminary data.</text>
</comment>
<gene>
    <name evidence="1" type="ORF">SDC9_57110</name>
</gene>
<dbReference type="EMBL" id="VSSQ01001740">
    <property type="protein sequence ID" value="MPM10775.1"/>
    <property type="molecule type" value="Genomic_DNA"/>
</dbReference>
<sequence>MTLFSGFTRPAGSFFPKSGTLFRERSVLTGVSAALSRKAPEEERTLIILSLSRLRATAPSSEGAELTVKVVAAVGAVKRSGAPGFIGVFAAKRHYVARQQTVAEVEYVVGIGNYAVRNGLS</sequence>
<reference evidence="1" key="1">
    <citation type="submission" date="2019-08" db="EMBL/GenBank/DDBJ databases">
        <authorList>
            <person name="Kucharzyk K."/>
            <person name="Murdoch R.W."/>
            <person name="Higgins S."/>
            <person name="Loffler F."/>
        </authorList>
    </citation>
    <scope>NUCLEOTIDE SEQUENCE</scope>
</reference>
<name>A0A644X3P9_9ZZZZ</name>
<proteinExistence type="predicted"/>
<evidence type="ECO:0000313" key="1">
    <source>
        <dbReference type="EMBL" id="MPM10775.1"/>
    </source>
</evidence>